<dbReference type="GeneID" id="36578782"/>
<feature type="compositionally biased region" description="Polar residues" evidence="1">
    <location>
        <begin position="183"/>
        <end position="196"/>
    </location>
</feature>
<proteinExistence type="predicted"/>
<feature type="region of interest" description="Disordered" evidence="1">
    <location>
        <begin position="168"/>
        <end position="196"/>
    </location>
</feature>
<dbReference type="RefSeq" id="XP_024743134.1">
    <property type="nucleotide sequence ID" value="XM_024870700.1"/>
</dbReference>
<dbReference type="AlphaFoldDB" id="A0A2J6TT88"/>
<name>A0A2J6TT88_9HELO</name>
<dbReference type="Proteomes" id="UP000235371">
    <property type="component" value="Unassembled WGS sequence"/>
</dbReference>
<dbReference type="InParanoid" id="A0A2J6TT88"/>
<dbReference type="EMBL" id="KZ613745">
    <property type="protein sequence ID" value="PMD66230.1"/>
    <property type="molecule type" value="Genomic_DNA"/>
</dbReference>
<keyword evidence="3" id="KW-1185">Reference proteome</keyword>
<gene>
    <name evidence="2" type="ORF">K444DRAFT_166697</name>
</gene>
<sequence>MFIIGSTAAGISSNHNSLFCESWLDYCSDWKPRCLGGSSRLPHCLIRRDAAQRMSAQRTQLSIFGIASPFLYLFHRCKFHNTFGLSPSTFFGAYERHLQVRRYFTGKSNEAAVSSADIRAFAAVTRGYIPPHINRSVTPSKSTPCPAVPAVPAAPTLSSLVPSLPSEPVPVASNRPHLPPPTKNNSPKSATSTGSVSIPAVGRSICSRWCTKDVRWWDARRPERILAAMRGFCSIGEINIPRNCGIGRGRVGSLGGRRCSGGSGMGIECFILGYCFLC</sequence>
<organism evidence="2 3">
    <name type="scientific">Hyaloscypha bicolor E</name>
    <dbReference type="NCBI Taxonomy" id="1095630"/>
    <lineage>
        <taxon>Eukaryota</taxon>
        <taxon>Fungi</taxon>
        <taxon>Dikarya</taxon>
        <taxon>Ascomycota</taxon>
        <taxon>Pezizomycotina</taxon>
        <taxon>Leotiomycetes</taxon>
        <taxon>Helotiales</taxon>
        <taxon>Hyaloscyphaceae</taxon>
        <taxon>Hyaloscypha</taxon>
        <taxon>Hyaloscypha bicolor</taxon>
    </lineage>
</organism>
<accession>A0A2J6TT88</accession>
<evidence type="ECO:0000313" key="2">
    <source>
        <dbReference type="EMBL" id="PMD66230.1"/>
    </source>
</evidence>
<reference evidence="2 3" key="1">
    <citation type="submission" date="2016-04" db="EMBL/GenBank/DDBJ databases">
        <title>A degradative enzymes factory behind the ericoid mycorrhizal symbiosis.</title>
        <authorList>
            <consortium name="DOE Joint Genome Institute"/>
            <person name="Martino E."/>
            <person name="Morin E."/>
            <person name="Grelet G."/>
            <person name="Kuo A."/>
            <person name="Kohler A."/>
            <person name="Daghino S."/>
            <person name="Barry K."/>
            <person name="Choi C."/>
            <person name="Cichocki N."/>
            <person name="Clum A."/>
            <person name="Copeland A."/>
            <person name="Hainaut M."/>
            <person name="Haridas S."/>
            <person name="Labutti K."/>
            <person name="Lindquist E."/>
            <person name="Lipzen A."/>
            <person name="Khouja H.-R."/>
            <person name="Murat C."/>
            <person name="Ohm R."/>
            <person name="Olson A."/>
            <person name="Spatafora J."/>
            <person name="Veneault-Fourrey C."/>
            <person name="Henrissat B."/>
            <person name="Grigoriev I."/>
            <person name="Martin F."/>
            <person name="Perotto S."/>
        </authorList>
    </citation>
    <scope>NUCLEOTIDE SEQUENCE [LARGE SCALE GENOMIC DNA]</scope>
    <source>
        <strain evidence="2 3">E</strain>
    </source>
</reference>
<evidence type="ECO:0000256" key="1">
    <source>
        <dbReference type="SAM" id="MobiDB-lite"/>
    </source>
</evidence>
<evidence type="ECO:0000313" key="3">
    <source>
        <dbReference type="Proteomes" id="UP000235371"/>
    </source>
</evidence>
<protein>
    <submittedName>
        <fullName evidence="2">Uncharacterized protein</fullName>
    </submittedName>
</protein>